<keyword evidence="1" id="KW-1133">Transmembrane helix</keyword>
<protein>
    <submittedName>
        <fullName evidence="2">Uncharacterized protein</fullName>
    </submittedName>
</protein>
<keyword evidence="1" id="KW-0472">Membrane</keyword>
<sequence length="138" mass="14836">MSTHPAPHRHRTSLWELGFALTGGCIAWGVQFCASFAVASLACFDAGERSHQAERHAQPVILWITIACLLVALAATGVSWLVWRRTREEAEGGHRELLEKGGGRTRFLSLWGLLLGLGSALTILANLIGLLLVPPCAG</sequence>
<reference evidence="2 3" key="1">
    <citation type="submission" date="2021-06" db="EMBL/GenBank/DDBJ databases">
        <title>Sphingomonas sp. XMGL2, whole genome shotgun sequencing project.</title>
        <authorList>
            <person name="Zhao G."/>
            <person name="Shen L."/>
        </authorList>
    </citation>
    <scope>NUCLEOTIDE SEQUENCE [LARGE SCALE GENOMIC DNA]</scope>
    <source>
        <strain evidence="2 3">XMGL2</strain>
    </source>
</reference>
<evidence type="ECO:0000313" key="2">
    <source>
        <dbReference type="EMBL" id="MBU3079349.1"/>
    </source>
</evidence>
<evidence type="ECO:0000313" key="3">
    <source>
        <dbReference type="Proteomes" id="UP000776276"/>
    </source>
</evidence>
<dbReference type="RefSeq" id="WP_216327350.1">
    <property type="nucleotide sequence ID" value="NZ_JAHKRT010000009.1"/>
</dbReference>
<organism evidence="2 3">
    <name type="scientific">Sphingomonas quercus</name>
    <dbReference type="NCBI Taxonomy" id="2842451"/>
    <lineage>
        <taxon>Bacteria</taxon>
        <taxon>Pseudomonadati</taxon>
        <taxon>Pseudomonadota</taxon>
        <taxon>Alphaproteobacteria</taxon>
        <taxon>Sphingomonadales</taxon>
        <taxon>Sphingomonadaceae</taxon>
        <taxon>Sphingomonas</taxon>
    </lineage>
</organism>
<proteinExistence type="predicted"/>
<evidence type="ECO:0000256" key="1">
    <source>
        <dbReference type="SAM" id="Phobius"/>
    </source>
</evidence>
<dbReference type="EMBL" id="JAHKRT010000009">
    <property type="protein sequence ID" value="MBU3079349.1"/>
    <property type="molecule type" value="Genomic_DNA"/>
</dbReference>
<feature type="transmembrane region" description="Helical" evidence="1">
    <location>
        <begin position="60"/>
        <end position="83"/>
    </location>
</feature>
<keyword evidence="1" id="KW-0812">Transmembrane</keyword>
<name>A0ABS6BM03_9SPHN</name>
<feature type="transmembrane region" description="Helical" evidence="1">
    <location>
        <begin position="17"/>
        <end position="39"/>
    </location>
</feature>
<keyword evidence="3" id="KW-1185">Reference proteome</keyword>
<feature type="transmembrane region" description="Helical" evidence="1">
    <location>
        <begin position="108"/>
        <end position="133"/>
    </location>
</feature>
<dbReference type="Proteomes" id="UP000776276">
    <property type="component" value="Unassembled WGS sequence"/>
</dbReference>
<accession>A0ABS6BM03</accession>
<comment type="caution">
    <text evidence="2">The sequence shown here is derived from an EMBL/GenBank/DDBJ whole genome shotgun (WGS) entry which is preliminary data.</text>
</comment>
<gene>
    <name evidence="2" type="ORF">KOF26_15940</name>
</gene>